<feature type="region of interest" description="Disordered" evidence="1">
    <location>
        <begin position="179"/>
        <end position="211"/>
    </location>
</feature>
<evidence type="ECO:0000313" key="2">
    <source>
        <dbReference type="EMBL" id="GBN05956.1"/>
    </source>
</evidence>
<protein>
    <submittedName>
        <fullName evidence="2">Outer dense fiber protein 3</fullName>
    </submittedName>
</protein>
<feature type="non-terminal residue" evidence="2">
    <location>
        <position position="1"/>
    </location>
</feature>
<dbReference type="GO" id="GO:0005856">
    <property type="term" value="C:cytoskeleton"/>
    <property type="evidence" value="ECO:0007669"/>
    <property type="project" value="TreeGrafter"/>
</dbReference>
<dbReference type="AlphaFoldDB" id="A0A4Y2KX51"/>
<dbReference type="InterPro" id="IPR051291">
    <property type="entry name" value="CIMAP"/>
</dbReference>
<dbReference type="PANTHER" id="PTHR21580">
    <property type="entry name" value="SHIPPO-1-RELATED"/>
    <property type="match status" value="1"/>
</dbReference>
<proteinExistence type="predicted"/>
<gene>
    <name evidence="2" type="primary">odf3_1</name>
    <name evidence="2" type="ORF">AVEN_215370_1</name>
</gene>
<evidence type="ECO:0000256" key="1">
    <source>
        <dbReference type="SAM" id="MobiDB-lite"/>
    </source>
</evidence>
<dbReference type="EMBL" id="BGPR01005018">
    <property type="protein sequence ID" value="GBN05956.1"/>
    <property type="molecule type" value="Genomic_DNA"/>
</dbReference>
<feature type="compositionally biased region" description="Basic and acidic residues" evidence="1">
    <location>
        <begin position="189"/>
        <end position="199"/>
    </location>
</feature>
<dbReference type="Pfam" id="PF07004">
    <property type="entry name" value="SHIPPO-rpt"/>
    <property type="match status" value="5"/>
</dbReference>
<organism evidence="2 3">
    <name type="scientific">Araneus ventricosus</name>
    <name type="common">Orbweaver spider</name>
    <name type="synonym">Epeira ventricosa</name>
    <dbReference type="NCBI Taxonomy" id="182803"/>
    <lineage>
        <taxon>Eukaryota</taxon>
        <taxon>Metazoa</taxon>
        <taxon>Ecdysozoa</taxon>
        <taxon>Arthropoda</taxon>
        <taxon>Chelicerata</taxon>
        <taxon>Arachnida</taxon>
        <taxon>Araneae</taxon>
        <taxon>Araneomorphae</taxon>
        <taxon>Entelegynae</taxon>
        <taxon>Araneoidea</taxon>
        <taxon>Araneidae</taxon>
        <taxon>Araneus</taxon>
    </lineage>
</organism>
<reference evidence="2 3" key="1">
    <citation type="journal article" date="2019" name="Sci. Rep.">
        <title>Orb-weaving spider Araneus ventricosus genome elucidates the spidroin gene catalogue.</title>
        <authorList>
            <person name="Kono N."/>
            <person name="Nakamura H."/>
            <person name="Ohtoshi R."/>
            <person name="Moran D.A.P."/>
            <person name="Shinohara A."/>
            <person name="Yoshida Y."/>
            <person name="Fujiwara M."/>
            <person name="Mori M."/>
            <person name="Tomita M."/>
            <person name="Arakawa K."/>
        </authorList>
    </citation>
    <scope>NUCLEOTIDE SEQUENCE [LARGE SCALE GENOMIC DNA]</scope>
</reference>
<keyword evidence="3" id="KW-1185">Reference proteome</keyword>
<dbReference type="PANTHER" id="PTHR21580:SF28">
    <property type="entry name" value="BOREALIN N-TERMINAL DOMAIN-CONTAINING PROTEIN-RELATED"/>
    <property type="match status" value="1"/>
</dbReference>
<dbReference type="InterPro" id="IPR010736">
    <property type="entry name" value="SHIPPO-rpt"/>
</dbReference>
<evidence type="ECO:0000313" key="3">
    <source>
        <dbReference type="Proteomes" id="UP000499080"/>
    </source>
</evidence>
<name>A0A4Y2KX51_ARAVE</name>
<comment type="caution">
    <text evidence="2">The sequence shown here is derived from an EMBL/GenBank/DDBJ whole genome shotgun (WGS) entry which is preliminary data.</text>
</comment>
<dbReference type="Proteomes" id="UP000499080">
    <property type="component" value="Unassembled WGS sequence"/>
</dbReference>
<dbReference type="OrthoDB" id="406368at2759"/>
<feature type="region of interest" description="Disordered" evidence="1">
    <location>
        <begin position="79"/>
        <end position="100"/>
    </location>
</feature>
<accession>A0A4Y2KX51</accession>
<sequence>HVIEAHRQRCFILDCGFALRSLAMSDKYVHKRAQQFTSKMFCILPPMFFLCDLPAPGYYDVDRTLQNVLDTSPRFSFGGKPKAPKIEETPAPGAYSPEKSETALNAAPSYTFGSKYKEHKPDNVPAPNSYNIPDTIGGWDNINYQSPRFTMGGKEGDIWGTNKNPGPGSYNVAETDKIKQKSPAYTMSHKTDIPTDKSKKPGPGAHSPEKVVMQHSPSYSFGIKHSPYSHQYQKEATTRDTETSVLETRVVTQTQTHEVLSR</sequence>